<feature type="coiled-coil region" evidence="1">
    <location>
        <begin position="52"/>
        <end position="79"/>
    </location>
</feature>
<accession>A0A5P2H5A7</accession>
<proteinExistence type="predicted"/>
<protein>
    <submittedName>
        <fullName evidence="3">Uncharacterized protein</fullName>
    </submittedName>
</protein>
<dbReference type="AlphaFoldDB" id="A0A5P2H5A7"/>
<evidence type="ECO:0000313" key="3">
    <source>
        <dbReference type="EMBL" id="QET03231.1"/>
    </source>
</evidence>
<evidence type="ECO:0000256" key="1">
    <source>
        <dbReference type="SAM" id="Coils"/>
    </source>
</evidence>
<dbReference type="RefSeq" id="WP_150373346.1">
    <property type="nucleotide sequence ID" value="NZ_CP044065.1"/>
</dbReference>
<name>A0A5P2H5A7_9BURK</name>
<gene>
    <name evidence="3" type="ORF">FOB72_15025</name>
</gene>
<evidence type="ECO:0000313" key="4">
    <source>
        <dbReference type="Proteomes" id="UP000322822"/>
    </source>
</evidence>
<keyword evidence="1" id="KW-0175">Coiled coil</keyword>
<organism evidence="3 4">
    <name type="scientific">Cupriavidus pauculus</name>
    <dbReference type="NCBI Taxonomy" id="82633"/>
    <lineage>
        <taxon>Bacteria</taxon>
        <taxon>Pseudomonadati</taxon>
        <taxon>Pseudomonadota</taxon>
        <taxon>Betaproteobacteria</taxon>
        <taxon>Burkholderiales</taxon>
        <taxon>Burkholderiaceae</taxon>
        <taxon>Cupriavidus</taxon>
    </lineage>
</organism>
<sequence length="168" mass="19032">MDTTIRAADGWPPELDAAGSADGDRGIWKSTVAAASQAIEAAKGMHQTVGQTLKLQRKIMALREELHRAEAERDLYRDLHSRTVDELNQTLDLSPAEWQRLRAESETLQIRHRAYKLLVQHYARTGAVIEPALFADQRSRVQQHILFQRRKGIPVSVITVDDIAFLLR</sequence>
<feature type="region of interest" description="Disordered" evidence="2">
    <location>
        <begin position="1"/>
        <end position="22"/>
    </location>
</feature>
<evidence type="ECO:0000256" key="2">
    <source>
        <dbReference type="SAM" id="MobiDB-lite"/>
    </source>
</evidence>
<dbReference type="EMBL" id="CP044065">
    <property type="protein sequence ID" value="QET03231.1"/>
    <property type="molecule type" value="Genomic_DNA"/>
</dbReference>
<dbReference type="Proteomes" id="UP000322822">
    <property type="component" value="Chromosome 1"/>
</dbReference>
<reference evidence="3 4" key="1">
    <citation type="submission" date="2019-09" db="EMBL/GenBank/DDBJ databases">
        <title>FDA dAtabase for Regulatory Grade micrObial Sequences (FDA-ARGOS): Supporting development and validation of Infectious Disease Dx tests.</title>
        <authorList>
            <person name="Sciortino C."/>
            <person name="Tallon L."/>
            <person name="Sadzewicz L."/>
            <person name="Vavikolanu K."/>
            <person name="Mehta A."/>
            <person name="Aluvathingal J."/>
            <person name="Nadendla S."/>
            <person name="Nandy P."/>
            <person name="Geyer C."/>
            <person name="Yan Y."/>
            <person name="Sichtig H."/>
        </authorList>
    </citation>
    <scope>NUCLEOTIDE SEQUENCE [LARGE SCALE GENOMIC DNA]</scope>
    <source>
        <strain evidence="3 4">FDAARGOS_664</strain>
    </source>
</reference>
<dbReference type="OrthoDB" id="8962072at2"/>